<dbReference type="EMBL" id="RCBY01000716">
    <property type="protein sequence ID" value="RQH10601.1"/>
    <property type="molecule type" value="Genomic_DNA"/>
</dbReference>
<dbReference type="Pfam" id="PF22860">
    <property type="entry name" value="DUF7017"/>
    <property type="match status" value="1"/>
</dbReference>
<dbReference type="InterPro" id="IPR011990">
    <property type="entry name" value="TPR-like_helical_dom_sf"/>
</dbReference>
<keyword evidence="2" id="KW-1185">Reference proteome</keyword>
<reference evidence="1 2" key="1">
    <citation type="journal article" date="2018" name="ACS Chem. Biol.">
        <title>Ketoreductase domain dysfunction expands chemodiversity: malyngamide biosynthesis in the cyanobacterium Okeania hirsuta.</title>
        <authorList>
            <person name="Moss N.A."/>
            <person name="Leao T."/>
            <person name="Rankin M."/>
            <person name="McCullough T.M."/>
            <person name="Qu P."/>
            <person name="Korobeynikov A."/>
            <person name="Smith J.L."/>
            <person name="Gerwick L."/>
            <person name="Gerwick W.H."/>
        </authorList>
    </citation>
    <scope>NUCLEOTIDE SEQUENCE [LARGE SCALE GENOMIC DNA]</scope>
    <source>
        <strain evidence="1 2">PAB10Feb10-1</strain>
    </source>
</reference>
<dbReference type="OrthoDB" id="583686at2"/>
<dbReference type="SUPFAM" id="SSF48452">
    <property type="entry name" value="TPR-like"/>
    <property type="match status" value="2"/>
</dbReference>
<organism evidence="1 2">
    <name type="scientific">Okeania hirsuta</name>
    <dbReference type="NCBI Taxonomy" id="1458930"/>
    <lineage>
        <taxon>Bacteria</taxon>
        <taxon>Bacillati</taxon>
        <taxon>Cyanobacteriota</taxon>
        <taxon>Cyanophyceae</taxon>
        <taxon>Oscillatoriophycideae</taxon>
        <taxon>Oscillatoriales</taxon>
        <taxon>Microcoleaceae</taxon>
        <taxon>Okeania</taxon>
    </lineage>
</organism>
<comment type="caution">
    <text evidence="1">The sequence shown here is derived from an EMBL/GenBank/DDBJ whole genome shotgun (WGS) entry which is preliminary data.</text>
</comment>
<gene>
    <name evidence="1" type="ORF">D5R40_35260</name>
</gene>
<evidence type="ECO:0000313" key="2">
    <source>
        <dbReference type="Proteomes" id="UP000269154"/>
    </source>
</evidence>
<dbReference type="Proteomes" id="UP000269154">
    <property type="component" value="Unassembled WGS sequence"/>
</dbReference>
<dbReference type="Gene3D" id="1.25.40.10">
    <property type="entry name" value="Tetratricopeptide repeat domain"/>
    <property type="match status" value="2"/>
</dbReference>
<evidence type="ECO:0000313" key="1">
    <source>
        <dbReference type="EMBL" id="RQH10601.1"/>
    </source>
</evidence>
<accession>A0A3N6PQB9</accession>
<name>A0A3N6PQB9_9CYAN</name>
<sequence>MSNNLIEQAQQFFKQENFPAAGKIFRKFWEEENNSYAASRYLSCLRKAGHPGAAIRQGKKAKEQFPDNNYIKNELIWAYYDRDIKNFSEAAHINKLIEPAINILSHQPDKLPKELTVMAVVKLAKQKNQWEIVSEWCDKLEPKNIDKTTINGKGKSKQEQWFFAKVKSLIELELWKEARLWALEAIKLYPKEIHFYRWAALALGYQGKVKQAINELEKIILTQRVEWYILQNLANFYSSLNQLEQAISFSCRAALASGEYKAKVTLYMNIAQLSLDTGNIEIAVRNIELSKAIREQEGWKIKEDLQKLDLKIYQELEKSQKTVELESKNINYLVKLCQKDWKKQAYSNLPQESGMINYLPQDKSHGFVITDDGKRIFFLQKDLPPYLRKEKLKVDFNLEKNWDRKQQKISFKAVNFSACF</sequence>
<evidence type="ECO:0008006" key="3">
    <source>
        <dbReference type="Google" id="ProtNLM"/>
    </source>
</evidence>
<dbReference type="InterPro" id="IPR054283">
    <property type="entry name" value="DUF7017"/>
</dbReference>
<proteinExistence type="predicted"/>
<dbReference type="RefSeq" id="WP_124144798.1">
    <property type="nucleotide sequence ID" value="NZ_CAWOKI010000039.1"/>
</dbReference>
<dbReference type="AlphaFoldDB" id="A0A3N6PQB9"/>
<protein>
    <recommendedName>
        <fullName evidence="3">Tetratricopeptide repeat protein</fullName>
    </recommendedName>
</protein>